<proteinExistence type="predicted"/>
<evidence type="ECO:0000313" key="2">
    <source>
        <dbReference type="EMBL" id="MBB4226973.1"/>
    </source>
</evidence>
<name>A0ABR6IGI5_9HYPH</name>
<keyword evidence="3" id="KW-1185">Reference proteome</keyword>
<comment type="caution">
    <text evidence="2">The sequence shown here is derived from an EMBL/GenBank/DDBJ whole genome shotgun (WGS) entry which is preliminary data.</text>
</comment>
<reference evidence="2 3" key="1">
    <citation type="submission" date="2020-08" db="EMBL/GenBank/DDBJ databases">
        <title>Genomic Encyclopedia of Type Strains, Phase IV (KMG-V): Genome sequencing to study the core and pangenomes of soil and plant-associated prokaryotes.</title>
        <authorList>
            <person name="Whitman W."/>
        </authorList>
    </citation>
    <scope>NUCLEOTIDE SEQUENCE [LARGE SCALE GENOMIC DNA]</scope>
    <source>
        <strain evidence="2 3">SEMIA 4087</strain>
    </source>
</reference>
<organism evidence="2 3">
    <name type="scientific">Rhizobium mongolense</name>
    <dbReference type="NCBI Taxonomy" id="57676"/>
    <lineage>
        <taxon>Bacteria</taxon>
        <taxon>Pseudomonadati</taxon>
        <taxon>Pseudomonadota</taxon>
        <taxon>Alphaproteobacteria</taxon>
        <taxon>Hyphomicrobiales</taxon>
        <taxon>Rhizobiaceae</taxon>
        <taxon>Rhizobium/Agrobacterium group</taxon>
        <taxon>Rhizobium</taxon>
    </lineage>
</organism>
<evidence type="ECO:0000256" key="1">
    <source>
        <dbReference type="SAM" id="MobiDB-lite"/>
    </source>
</evidence>
<dbReference type="Proteomes" id="UP000551353">
    <property type="component" value="Unassembled WGS sequence"/>
</dbReference>
<gene>
    <name evidence="2" type="ORF">GGD56_000793</name>
</gene>
<dbReference type="RefSeq" id="WP_022713702.1">
    <property type="nucleotide sequence ID" value="NZ_JACIFX010000001.1"/>
</dbReference>
<protein>
    <submittedName>
        <fullName evidence="2">Uncharacterized protein</fullName>
    </submittedName>
</protein>
<evidence type="ECO:0000313" key="3">
    <source>
        <dbReference type="Proteomes" id="UP000551353"/>
    </source>
</evidence>
<sequence length="96" mass="10367">MPSNIIPIFHDEAVEELLAALPTCAAGRRSACRERKALGSHCEALIARLKQEIEKVRCGSQPHRAQGAASRADGTTQLEELLDDASDDERAPEMAA</sequence>
<dbReference type="EMBL" id="JACIFX010000001">
    <property type="protein sequence ID" value="MBB4226973.1"/>
    <property type="molecule type" value="Genomic_DNA"/>
</dbReference>
<feature type="region of interest" description="Disordered" evidence="1">
    <location>
        <begin position="58"/>
        <end position="96"/>
    </location>
</feature>
<accession>A0ABR6IGI5</accession>